<evidence type="ECO:0000256" key="2">
    <source>
        <dbReference type="ARBA" id="ARBA00005954"/>
    </source>
</evidence>
<keyword evidence="3" id="KW-0507">mRNA processing</keyword>
<keyword evidence="9" id="KW-1185">Reference proteome</keyword>
<evidence type="ECO:0000313" key="8">
    <source>
        <dbReference type="EMBL" id="VEL09112.1"/>
    </source>
</evidence>
<dbReference type="CDD" id="cd21373">
    <property type="entry name" value="cwf21_SRRM2-like"/>
    <property type="match status" value="1"/>
</dbReference>
<reference evidence="8" key="1">
    <citation type="submission" date="2018-11" db="EMBL/GenBank/DDBJ databases">
        <authorList>
            <consortium name="Pathogen Informatics"/>
        </authorList>
    </citation>
    <scope>NUCLEOTIDE SEQUENCE</scope>
</reference>
<dbReference type="InterPro" id="IPR051372">
    <property type="entry name" value="CWC21"/>
</dbReference>
<protein>
    <recommendedName>
        <fullName evidence="7">CWF21 domain-containing protein</fullName>
    </recommendedName>
</protein>
<evidence type="ECO:0000259" key="7">
    <source>
        <dbReference type="SMART" id="SM01115"/>
    </source>
</evidence>
<keyword evidence="4" id="KW-0747">Spliceosome</keyword>
<organism evidence="8 9">
    <name type="scientific">Protopolystoma xenopodis</name>
    <dbReference type="NCBI Taxonomy" id="117903"/>
    <lineage>
        <taxon>Eukaryota</taxon>
        <taxon>Metazoa</taxon>
        <taxon>Spiralia</taxon>
        <taxon>Lophotrochozoa</taxon>
        <taxon>Platyhelminthes</taxon>
        <taxon>Monogenea</taxon>
        <taxon>Polyopisthocotylea</taxon>
        <taxon>Polystomatidea</taxon>
        <taxon>Polystomatidae</taxon>
        <taxon>Protopolystoma</taxon>
    </lineage>
</organism>
<dbReference type="InterPro" id="IPR013170">
    <property type="entry name" value="mRNA_splic_Cwf21_dom"/>
</dbReference>
<dbReference type="PANTHER" id="PTHR36562:SF5">
    <property type="entry name" value="SERINE_ARGININE REPETITIVE MATRIX 2"/>
    <property type="match status" value="1"/>
</dbReference>
<comment type="subcellular location">
    <subcellularLocation>
        <location evidence="1">Nucleus</location>
    </subcellularLocation>
</comment>
<accession>A0A3S4ZE04</accession>
<dbReference type="OrthoDB" id="10267305at2759"/>
<keyword evidence="6" id="KW-0539">Nucleus</keyword>
<dbReference type="Proteomes" id="UP000784294">
    <property type="component" value="Unassembled WGS sequence"/>
</dbReference>
<dbReference type="Pfam" id="PF08312">
    <property type="entry name" value="cwf21"/>
    <property type="match status" value="1"/>
</dbReference>
<name>A0A3S4ZE04_9PLAT</name>
<dbReference type="GO" id="GO:0005681">
    <property type="term" value="C:spliceosomal complex"/>
    <property type="evidence" value="ECO:0007669"/>
    <property type="project" value="UniProtKB-KW"/>
</dbReference>
<proteinExistence type="inferred from homology"/>
<sequence length="180" mass="20839">MYNGIGLPTPRGSGTNGYVQRNFAFITNTKEKQLYKTEDDFSKVDSRNALFKEPNKDILLHERKRKIESKCLELCKNMEDQGYNDEEIQEKVSSYRRLLLNQLEDSNAPKIDILPETEVPCNRKGTHEMSELNKVKNFIFKEALGISEDFRDGTSMEVAQLRRKEAELSKKLLEAQKEMA</sequence>
<comment type="caution">
    <text evidence="8">The sequence shown here is derived from an EMBL/GenBank/DDBJ whole genome shotgun (WGS) entry which is preliminary data.</text>
</comment>
<comment type="similarity">
    <text evidence="2">Belongs to the CWC21 family.</text>
</comment>
<dbReference type="Gene3D" id="6.10.140.420">
    <property type="match status" value="1"/>
</dbReference>
<dbReference type="GO" id="GO:0008380">
    <property type="term" value="P:RNA splicing"/>
    <property type="evidence" value="ECO:0007669"/>
    <property type="project" value="UniProtKB-KW"/>
</dbReference>
<dbReference type="PANTHER" id="PTHR36562">
    <property type="entry name" value="SERINE/ARGININE REPETITIVE MATRIX 2"/>
    <property type="match status" value="1"/>
</dbReference>
<evidence type="ECO:0000256" key="3">
    <source>
        <dbReference type="ARBA" id="ARBA00022664"/>
    </source>
</evidence>
<evidence type="ECO:0000313" key="9">
    <source>
        <dbReference type="Proteomes" id="UP000784294"/>
    </source>
</evidence>
<keyword evidence="5" id="KW-0508">mRNA splicing</keyword>
<dbReference type="SMART" id="SM01115">
    <property type="entry name" value="cwf21"/>
    <property type="match status" value="1"/>
</dbReference>
<gene>
    <name evidence="8" type="ORF">PXEA_LOCUS2552</name>
</gene>
<feature type="domain" description="CWF21" evidence="7">
    <location>
        <begin position="59"/>
        <end position="104"/>
    </location>
</feature>
<evidence type="ECO:0000256" key="4">
    <source>
        <dbReference type="ARBA" id="ARBA00022728"/>
    </source>
</evidence>
<evidence type="ECO:0000256" key="6">
    <source>
        <dbReference type="ARBA" id="ARBA00023242"/>
    </source>
</evidence>
<dbReference type="EMBL" id="CAAALY010005477">
    <property type="protein sequence ID" value="VEL09112.1"/>
    <property type="molecule type" value="Genomic_DNA"/>
</dbReference>
<evidence type="ECO:0000256" key="1">
    <source>
        <dbReference type="ARBA" id="ARBA00004123"/>
    </source>
</evidence>
<dbReference type="GO" id="GO:0006397">
    <property type="term" value="P:mRNA processing"/>
    <property type="evidence" value="ECO:0007669"/>
    <property type="project" value="UniProtKB-KW"/>
</dbReference>
<evidence type="ECO:0000256" key="5">
    <source>
        <dbReference type="ARBA" id="ARBA00023187"/>
    </source>
</evidence>
<dbReference type="AlphaFoldDB" id="A0A3S4ZE04"/>